<evidence type="ECO:0000259" key="2">
    <source>
        <dbReference type="Pfam" id="PF25273"/>
    </source>
</evidence>
<dbReference type="EMBL" id="JBEUOH010000010">
    <property type="protein sequence ID" value="KAL0882059.1"/>
    <property type="molecule type" value="Genomic_DNA"/>
</dbReference>
<evidence type="ECO:0000313" key="4">
    <source>
        <dbReference type="Proteomes" id="UP001549920"/>
    </source>
</evidence>
<protein>
    <recommendedName>
        <fullName evidence="2">DUF7869 domain-containing protein</fullName>
    </recommendedName>
</protein>
<dbReference type="Pfam" id="PF25273">
    <property type="entry name" value="DUF7869"/>
    <property type="match status" value="1"/>
</dbReference>
<dbReference type="Proteomes" id="UP001549920">
    <property type="component" value="Unassembled WGS sequence"/>
</dbReference>
<evidence type="ECO:0000313" key="3">
    <source>
        <dbReference type="EMBL" id="KAL0882059.1"/>
    </source>
</evidence>
<organism evidence="3 4">
    <name type="scientific">Loxostege sticticalis</name>
    <name type="common">Beet webworm moth</name>
    <dbReference type="NCBI Taxonomy" id="481309"/>
    <lineage>
        <taxon>Eukaryota</taxon>
        <taxon>Metazoa</taxon>
        <taxon>Ecdysozoa</taxon>
        <taxon>Arthropoda</taxon>
        <taxon>Hexapoda</taxon>
        <taxon>Insecta</taxon>
        <taxon>Pterygota</taxon>
        <taxon>Neoptera</taxon>
        <taxon>Endopterygota</taxon>
        <taxon>Lepidoptera</taxon>
        <taxon>Glossata</taxon>
        <taxon>Ditrysia</taxon>
        <taxon>Pyraloidea</taxon>
        <taxon>Crambidae</taxon>
        <taxon>Pyraustinae</taxon>
        <taxon>Loxostege</taxon>
    </lineage>
</organism>
<sequence>MSSKRARQIVNLIKNKSSDSAIQNENQDFNIISTDHEYQNTNLETLTPEMIINPPSTYSLHHSVDTPVLTPLFDDIPPPSISCEMPQDQTAIIDEISPTLPPCAVPEYPAPSIDDVYSSPPSNAEPEETTPMPSPLNRHRKCRDLFCPQHDEIISEVTQSPNINSNQASPTPLVRNRGRKRMRNYEEWGEVKRKRLTNEGKRYCSKRGRVIPEKEMHPACCCRYKCKDKISEENRKDIFKKFWALDQEKTTEPTYTYKYFLPKIENQSHTTIEVCKVMFLNTLGITERMTRTAWKKYDGTTYFAKDMRGYHSNHKKVVDERMIASVCEHVKSFAPVESHYCRQTSTRLYLDGSLSISRMFNLYKEWLNENVHENPALTLRQYRDIVNSHFKLSFHVPKKDTCDQCHVFKNTENPSDELKSEYNNHKHNKTIARELKSKDKADAALSNGLIVCATFDLQKVLSCPHGQMSILYYKRKLSCYNLTVFDAASKEGFCYVWDETIAKRGANEISSCVYDFIKAFSEKGTKDFRFWSDNCAGQNKNRIIFAMYAFAAGKFGVKITHRFLERGHTQNEGDCVHSVIERASAQKTIYTPEEWKVLIGWAKTTDKPYQVRDVTQEDVFDFKELLGNKNWTKNSTEDSNNIFYKYSLDDDAMTLVIGKKTRNRGDANIILKKAHSQPIPLSNEKFKDLKSLVESGIIPRRYQSFFQDLPHGRIEQEESDGDE</sequence>
<dbReference type="PANTHER" id="PTHR10773">
    <property type="entry name" value="DNA-DIRECTED RNA POLYMERASES I, II, AND III SUBUNIT RPABC2"/>
    <property type="match status" value="1"/>
</dbReference>
<dbReference type="InterPro" id="IPR057191">
    <property type="entry name" value="DUF7869"/>
</dbReference>
<evidence type="ECO:0000256" key="1">
    <source>
        <dbReference type="SAM" id="MobiDB-lite"/>
    </source>
</evidence>
<gene>
    <name evidence="3" type="ORF">ABMA27_000640</name>
</gene>
<reference evidence="3 4" key="1">
    <citation type="submission" date="2024-06" db="EMBL/GenBank/DDBJ databases">
        <title>A chromosome-level genome assembly of beet webworm, Loxostege sticticalis.</title>
        <authorList>
            <person name="Zhang Y."/>
        </authorList>
    </citation>
    <scope>NUCLEOTIDE SEQUENCE [LARGE SCALE GENOMIC DNA]</scope>
    <source>
        <strain evidence="3">AQ026</strain>
        <tissue evidence="3">Whole body</tissue>
    </source>
</reference>
<accession>A0ABR3HZU4</accession>
<keyword evidence="4" id="KW-1185">Reference proteome</keyword>
<feature type="domain" description="DUF7869" evidence="2">
    <location>
        <begin position="492"/>
        <end position="653"/>
    </location>
</feature>
<comment type="caution">
    <text evidence="3">The sequence shown here is derived from an EMBL/GenBank/DDBJ whole genome shotgun (WGS) entry which is preliminary data.</text>
</comment>
<name>A0ABR3HZU4_LOXSC</name>
<dbReference type="PANTHER" id="PTHR10773:SF19">
    <property type="match status" value="1"/>
</dbReference>
<proteinExistence type="predicted"/>
<feature type="region of interest" description="Disordered" evidence="1">
    <location>
        <begin position="107"/>
        <end position="138"/>
    </location>
</feature>